<feature type="transmembrane region" description="Helical" evidence="1">
    <location>
        <begin position="308"/>
        <end position="326"/>
    </location>
</feature>
<feature type="transmembrane region" description="Helical" evidence="1">
    <location>
        <begin position="51"/>
        <end position="72"/>
    </location>
</feature>
<feature type="transmembrane region" description="Helical" evidence="1">
    <location>
        <begin position="395"/>
        <end position="415"/>
    </location>
</feature>
<dbReference type="EMBL" id="SOEF01000019">
    <property type="protein sequence ID" value="TDX42925.1"/>
    <property type="molecule type" value="Genomic_DNA"/>
</dbReference>
<feature type="transmembrane region" description="Helical" evidence="1">
    <location>
        <begin position="227"/>
        <end position="243"/>
    </location>
</feature>
<keyword evidence="1" id="KW-0472">Membrane</keyword>
<protein>
    <recommendedName>
        <fullName evidence="4">Dolichyl-phosphate-mannose-protein mannosyltransferase</fullName>
    </recommendedName>
</protein>
<feature type="transmembrane region" description="Helical" evidence="1">
    <location>
        <begin position="204"/>
        <end position="222"/>
    </location>
</feature>
<evidence type="ECO:0000256" key="1">
    <source>
        <dbReference type="SAM" id="Phobius"/>
    </source>
</evidence>
<feature type="transmembrane region" description="Helical" evidence="1">
    <location>
        <begin position="365"/>
        <end position="383"/>
    </location>
</feature>
<gene>
    <name evidence="2" type="ORF">C7954_11936</name>
</gene>
<evidence type="ECO:0000313" key="2">
    <source>
        <dbReference type="EMBL" id="TDX42925.1"/>
    </source>
</evidence>
<feature type="transmembrane region" description="Helical" evidence="1">
    <location>
        <begin position="29"/>
        <end position="44"/>
    </location>
</feature>
<reference evidence="2 3" key="1">
    <citation type="submission" date="2019-03" db="EMBL/GenBank/DDBJ databases">
        <title>Subsurface microbial communities from deep shales in Ohio and West Virginia, USA.</title>
        <authorList>
            <person name="Wrighton K."/>
        </authorList>
    </citation>
    <scope>NUCLEOTIDE SEQUENCE [LARGE SCALE GENOMIC DNA]</scope>
    <source>
        <strain evidence="2 3">DSMZ 11287</strain>
    </source>
</reference>
<feature type="transmembrane region" description="Helical" evidence="1">
    <location>
        <begin position="7"/>
        <end position="23"/>
    </location>
</feature>
<evidence type="ECO:0000313" key="3">
    <source>
        <dbReference type="Proteomes" id="UP000295472"/>
    </source>
</evidence>
<feature type="transmembrane region" description="Helical" evidence="1">
    <location>
        <begin position="249"/>
        <end position="269"/>
    </location>
</feature>
<sequence length="417" mass="49163">MKKNLKYLLILLATILIGIILFQLEYINVIILMILIYTFFVYKYSKTKNKLYLFIIIAFTLRMIFIILDYSFELLPYGWDTGQFQSTALLIKNNLYNFRNLFYNISESTSVKSYSLFVSFIYTILGSYEINIRIINALLGVLIAREVYDISIYTDFNKEMALKAAFLSVFWPSFIIFTSINMRDALIIFLTLNLIKQFFKFKEHIILNKLIFLLDFIFIFYLRKQNLPLFIFIFIVYFIWKKVKNSALIYKIISILGLAFSFFGVLYLLEANIFPLLSFDYIAREMEYRTSGGAAYLEWISYNNIFDMIIYLPIRSLYFLFAPFIWDISSNIFIIFAFLESTMLIGIILYTLRNFVISDKIYNKRILLLLIFLAIGVLGYAVVTANFGTAIRHKMTFMILIFILISPYFNVISIVDD</sequence>
<evidence type="ECO:0008006" key="4">
    <source>
        <dbReference type="Google" id="ProtNLM"/>
    </source>
</evidence>
<comment type="caution">
    <text evidence="2">The sequence shown here is derived from an EMBL/GenBank/DDBJ whole genome shotgun (WGS) entry which is preliminary data.</text>
</comment>
<proteinExistence type="predicted"/>
<dbReference type="AlphaFoldDB" id="A0A4R8GCT6"/>
<dbReference type="Proteomes" id="UP000295472">
    <property type="component" value="Unassembled WGS sequence"/>
</dbReference>
<feature type="transmembrane region" description="Helical" evidence="1">
    <location>
        <begin position="332"/>
        <end position="353"/>
    </location>
</feature>
<keyword evidence="1" id="KW-1133">Transmembrane helix</keyword>
<feature type="transmembrane region" description="Helical" evidence="1">
    <location>
        <begin position="165"/>
        <end position="192"/>
    </location>
</feature>
<keyword evidence="1" id="KW-0812">Transmembrane</keyword>
<name>A0A4R8GCT6_9FIRM</name>
<organism evidence="2 3">
    <name type="scientific">Halanaerobium congolense</name>
    <dbReference type="NCBI Taxonomy" id="54121"/>
    <lineage>
        <taxon>Bacteria</taxon>
        <taxon>Bacillati</taxon>
        <taxon>Bacillota</taxon>
        <taxon>Clostridia</taxon>
        <taxon>Halanaerobiales</taxon>
        <taxon>Halanaerobiaceae</taxon>
        <taxon>Halanaerobium</taxon>
    </lineage>
</organism>
<accession>A0A4R8GCT6</accession>